<name>A0ABD3SRC0_9STRA</name>
<feature type="region of interest" description="Disordered" evidence="1">
    <location>
        <begin position="90"/>
        <end position="128"/>
    </location>
</feature>
<gene>
    <name evidence="2" type="ORF">ACHAXA_005995</name>
</gene>
<feature type="compositionally biased region" description="Acidic residues" evidence="1">
    <location>
        <begin position="420"/>
        <end position="432"/>
    </location>
</feature>
<evidence type="ECO:0008006" key="4">
    <source>
        <dbReference type="Google" id="ProtNLM"/>
    </source>
</evidence>
<organism evidence="2 3">
    <name type="scientific">Cyclostephanos tholiformis</name>
    <dbReference type="NCBI Taxonomy" id="382380"/>
    <lineage>
        <taxon>Eukaryota</taxon>
        <taxon>Sar</taxon>
        <taxon>Stramenopiles</taxon>
        <taxon>Ochrophyta</taxon>
        <taxon>Bacillariophyta</taxon>
        <taxon>Coscinodiscophyceae</taxon>
        <taxon>Thalassiosirophycidae</taxon>
        <taxon>Stephanodiscales</taxon>
        <taxon>Stephanodiscaceae</taxon>
        <taxon>Cyclostephanos</taxon>
    </lineage>
</organism>
<proteinExistence type="predicted"/>
<accession>A0ABD3SRC0</accession>
<dbReference type="Proteomes" id="UP001530377">
    <property type="component" value="Unassembled WGS sequence"/>
</dbReference>
<reference evidence="2 3" key="1">
    <citation type="submission" date="2024-10" db="EMBL/GenBank/DDBJ databases">
        <title>Updated reference genomes for cyclostephanoid diatoms.</title>
        <authorList>
            <person name="Roberts W.R."/>
            <person name="Alverson A.J."/>
        </authorList>
    </citation>
    <scope>NUCLEOTIDE SEQUENCE [LARGE SCALE GENOMIC DNA]</scope>
    <source>
        <strain evidence="2 3">AJA228-03</strain>
    </source>
</reference>
<feature type="region of interest" description="Disordered" evidence="1">
    <location>
        <begin position="287"/>
        <end position="312"/>
    </location>
</feature>
<evidence type="ECO:0000256" key="1">
    <source>
        <dbReference type="SAM" id="MobiDB-lite"/>
    </source>
</evidence>
<feature type="compositionally biased region" description="Gly residues" evidence="1">
    <location>
        <begin position="287"/>
        <end position="297"/>
    </location>
</feature>
<dbReference type="PANTHER" id="PTHR37066">
    <property type="entry name" value="HELICASE-ASSOCIATED"/>
    <property type="match status" value="1"/>
</dbReference>
<feature type="region of interest" description="Disordered" evidence="1">
    <location>
        <begin position="401"/>
        <end position="440"/>
    </location>
</feature>
<feature type="compositionally biased region" description="Pro residues" evidence="1">
    <location>
        <begin position="407"/>
        <end position="417"/>
    </location>
</feature>
<dbReference type="AlphaFoldDB" id="A0ABD3SRC0"/>
<feature type="compositionally biased region" description="Low complexity" evidence="1">
    <location>
        <begin position="92"/>
        <end position="103"/>
    </location>
</feature>
<evidence type="ECO:0000313" key="2">
    <source>
        <dbReference type="EMBL" id="KAL3826915.1"/>
    </source>
</evidence>
<protein>
    <recommendedName>
        <fullName evidence="4">Helicase-associated domain-containing protein</fullName>
    </recommendedName>
</protein>
<dbReference type="EMBL" id="JALLPB020000011">
    <property type="protein sequence ID" value="KAL3826915.1"/>
    <property type="molecule type" value="Genomic_DNA"/>
</dbReference>
<sequence length="499" mass="54973">MTPTTPTIKRMNHFPKKLRARRKSSSSRTLRLVVASIVIVSSTAPCTAFASTSGFVGGVVRRRIFLGQHQSSLSSSSSLVVASSTNLPLGRSSISHDQSSPSDSDCHDGRRRRCRLDPPSPPLAVVGGGGKMITIARTREEDLELTRITIMTGSSSSSSSSSSLCSSTRGRTTWEQFIDGLVAYKKMHGHVLVPASFVIPRRDNDDGDGTNDGIAAEVAWPPHTHGVPLGGIVQRLRMRRDFLTGLESMERRVVLDELGFVWDVGEWNFDRFVVALRYFDKLEGGGGAGGGGGGSDGGNNPSSLLSSRRERRTSIRVPSKFVVPRGREYGWPSDLWDYPLGAKTLAVRQKELYIRGYPHRKQLLEEIGFRWKNGNAAMGWLDVVHAAAIYSQMHGRSLNVPLNFVVPSPPPPPPPPMANNDDDDDDDDDDGGEERGCHDSWPWPERLWGLKLGQRLKDVRLKGAYLKGPDAQLRRAQLDNLGFVWNPKRGRMKRFIEGG</sequence>
<keyword evidence="3" id="KW-1185">Reference proteome</keyword>
<comment type="caution">
    <text evidence="2">The sequence shown here is derived from an EMBL/GenBank/DDBJ whole genome shotgun (WGS) entry which is preliminary data.</text>
</comment>
<dbReference type="PANTHER" id="PTHR37066:SF1">
    <property type="entry name" value="LNS2_PITP DOMAIN-CONTAINING PROTEIN"/>
    <property type="match status" value="1"/>
</dbReference>
<evidence type="ECO:0000313" key="3">
    <source>
        <dbReference type="Proteomes" id="UP001530377"/>
    </source>
</evidence>